<accession>A0A0F9LW01</accession>
<proteinExistence type="predicted"/>
<evidence type="ECO:0000313" key="1">
    <source>
        <dbReference type="EMBL" id="KKM91286.1"/>
    </source>
</evidence>
<dbReference type="AlphaFoldDB" id="A0A0F9LW01"/>
<reference evidence="1" key="1">
    <citation type="journal article" date="2015" name="Nature">
        <title>Complex archaea that bridge the gap between prokaryotes and eukaryotes.</title>
        <authorList>
            <person name="Spang A."/>
            <person name="Saw J.H."/>
            <person name="Jorgensen S.L."/>
            <person name="Zaremba-Niedzwiedzka K."/>
            <person name="Martijn J."/>
            <person name="Lind A.E."/>
            <person name="van Eijk R."/>
            <person name="Schleper C."/>
            <person name="Guy L."/>
            <person name="Ettema T.J."/>
        </authorList>
    </citation>
    <scope>NUCLEOTIDE SEQUENCE</scope>
</reference>
<dbReference type="EMBL" id="LAZR01006556">
    <property type="protein sequence ID" value="KKM91286.1"/>
    <property type="molecule type" value="Genomic_DNA"/>
</dbReference>
<sequence length="137" mass="16281">MSESEKFHLQLDVDQEYKKFCFELIQRETEGEKIDYEKESIKDGFVNIVSFPGGIPIVFGDFEEKGKFGHELYTYGDLVINPRARTYKVKNINICKYLFNNLPINHKKALRRWKTYFDRAYCDYKLLAPTRYNDNIG</sequence>
<protein>
    <submittedName>
        <fullName evidence="1">Uncharacterized protein</fullName>
    </submittedName>
</protein>
<name>A0A0F9LW01_9ZZZZ</name>
<feature type="non-terminal residue" evidence="1">
    <location>
        <position position="137"/>
    </location>
</feature>
<comment type="caution">
    <text evidence="1">The sequence shown here is derived from an EMBL/GenBank/DDBJ whole genome shotgun (WGS) entry which is preliminary data.</text>
</comment>
<gene>
    <name evidence="1" type="ORF">LCGC14_1230100</name>
</gene>
<organism evidence="1">
    <name type="scientific">marine sediment metagenome</name>
    <dbReference type="NCBI Taxonomy" id="412755"/>
    <lineage>
        <taxon>unclassified sequences</taxon>
        <taxon>metagenomes</taxon>
        <taxon>ecological metagenomes</taxon>
    </lineage>
</organism>